<comment type="caution">
    <text evidence="2">The sequence shown here is derived from an EMBL/GenBank/DDBJ whole genome shotgun (WGS) entry which is preliminary data.</text>
</comment>
<name>A0AAW4PWX7_9EURY</name>
<keyword evidence="3" id="KW-1185">Reference proteome</keyword>
<feature type="domain" description="DUF6036" evidence="1">
    <location>
        <begin position="12"/>
        <end position="169"/>
    </location>
</feature>
<dbReference type="EMBL" id="RKLR01000008">
    <property type="protein sequence ID" value="MBX0324742.1"/>
    <property type="molecule type" value="Genomic_DNA"/>
</dbReference>
<organism evidence="2 3">
    <name type="scientific">Haloarcula rubra</name>
    <dbReference type="NCBI Taxonomy" id="2487747"/>
    <lineage>
        <taxon>Archaea</taxon>
        <taxon>Methanobacteriati</taxon>
        <taxon>Methanobacteriota</taxon>
        <taxon>Stenosarchaea group</taxon>
        <taxon>Halobacteria</taxon>
        <taxon>Halobacteriales</taxon>
        <taxon>Haloarculaceae</taxon>
        <taxon>Haloarcula</taxon>
    </lineage>
</organism>
<evidence type="ECO:0000259" key="1">
    <source>
        <dbReference type="Pfam" id="PF19502"/>
    </source>
</evidence>
<proteinExistence type="predicted"/>
<dbReference type="Pfam" id="PF19502">
    <property type="entry name" value="DUF6036"/>
    <property type="match status" value="1"/>
</dbReference>
<dbReference type="SUPFAM" id="SSF81301">
    <property type="entry name" value="Nucleotidyltransferase"/>
    <property type="match status" value="1"/>
</dbReference>
<dbReference type="Gene3D" id="3.30.460.40">
    <property type="match status" value="1"/>
</dbReference>
<protein>
    <recommendedName>
        <fullName evidence="1">DUF6036 domain-containing protein</fullName>
    </recommendedName>
</protein>
<evidence type="ECO:0000313" key="2">
    <source>
        <dbReference type="EMBL" id="MBX0324742.1"/>
    </source>
</evidence>
<dbReference type="RefSeq" id="WP_220619684.1">
    <property type="nucleotide sequence ID" value="NZ_RKLR01000008.1"/>
</dbReference>
<accession>A0AAW4PWX7</accession>
<dbReference type="InterPro" id="IPR043519">
    <property type="entry name" value="NT_sf"/>
</dbReference>
<evidence type="ECO:0000313" key="3">
    <source>
        <dbReference type="Proteomes" id="UP001430377"/>
    </source>
</evidence>
<sequence>MRARFDSSYIRSELERIGQQLDNPLTVFLIGGGSMAFRGLKETTKDIDLIVSSGDDLSQLQVVLLELGYEIVQEPDEEYEELGAQHILENDDGCRIDIFNQQVIGKLILSPGIRERSERYLDPGNLVVELVSPEDIFLFKAVAGRVDDIEDMFSLIQTGLDFDIVEAELETQVELLEQELFVTYVNEALADLTEEHNLTTPLHDTVAEITERVYEELEVLHVLDEPKSVADLQQELDWPAADIQEIVRRLEGKDAVAVNDGRVERRSTTI</sequence>
<reference evidence="2 3" key="1">
    <citation type="submission" date="2021-06" db="EMBL/GenBank/DDBJ databases">
        <title>Halomicroarcula sp. a new haloarchaeum isolated from saline soil.</title>
        <authorList>
            <person name="Duran-Viseras A."/>
            <person name="Sanchez-Porro C."/>
            <person name="Ventosa A."/>
        </authorList>
    </citation>
    <scope>NUCLEOTIDE SEQUENCE [LARGE SCALE GENOMIC DNA]</scope>
    <source>
        <strain evidence="2 3">F13</strain>
    </source>
</reference>
<dbReference type="Proteomes" id="UP001430377">
    <property type="component" value="Unassembled WGS sequence"/>
</dbReference>
<gene>
    <name evidence="2" type="ORF">EGH21_17085</name>
</gene>
<dbReference type="InterPro" id="IPR045792">
    <property type="entry name" value="DUF6036"/>
</dbReference>
<dbReference type="AlphaFoldDB" id="A0AAW4PWX7"/>